<dbReference type="GO" id="GO:0030245">
    <property type="term" value="P:cellulose catabolic process"/>
    <property type="evidence" value="ECO:0007669"/>
    <property type="project" value="UniProtKB-KW"/>
</dbReference>
<feature type="active site" evidence="6">
    <location>
        <position position="505"/>
    </location>
</feature>
<gene>
    <name evidence="11" type="ORF">HGP29_09090</name>
</gene>
<comment type="catalytic activity">
    <reaction evidence="8">
        <text>Endohydrolysis of (1-&gt;4)-beta-D-glucosidic linkages in cellulose, lichenin and cereal beta-D-glucans.</text>
        <dbReference type="EC" id="3.2.1.4"/>
    </reaction>
</comment>
<feature type="active site" evidence="7">
    <location>
        <position position="557"/>
    </location>
</feature>
<reference evidence="11 12" key="1">
    <citation type="submission" date="2020-04" db="EMBL/GenBank/DDBJ databases">
        <title>Flammeovirga sp. SR4, a novel species isolated from seawater.</title>
        <authorList>
            <person name="Wang X."/>
        </authorList>
    </citation>
    <scope>NUCLEOTIDE SEQUENCE [LARGE SCALE GENOMIC DNA]</scope>
    <source>
        <strain evidence="11 12">SR4</strain>
    </source>
</reference>
<dbReference type="SUPFAM" id="SSF81296">
    <property type="entry name" value="E set domains"/>
    <property type="match status" value="1"/>
</dbReference>
<dbReference type="InterPro" id="IPR018221">
    <property type="entry name" value="Glyco_hydro_9_His_AS"/>
</dbReference>
<organism evidence="11 12">
    <name type="scientific">Flammeovirga agarivorans</name>
    <dbReference type="NCBI Taxonomy" id="2726742"/>
    <lineage>
        <taxon>Bacteria</taxon>
        <taxon>Pseudomonadati</taxon>
        <taxon>Bacteroidota</taxon>
        <taxon>Cytophagia</taxon>
        <taxon>Cytophagales</taxon>
        <taxon>Flammeovirgaceae</taxon>
        <taxon>Flammeovirga</taxon>
    </lineage>
</organism>
<dbReference type="GO" id="GO:0008810">
    <property type="term" value="F:cellulase activity"/>
    <property type="evidence" value="ECO:0007669"/>
    <property type="project" value="UniProtKB-EC"/>
</dbReference>
<dbReference type="Pfam" id="PF00759">
    <property type="entry name" value="Glyco_hydro_9"/>
    <property type="match status" value="1"/>
</dbReference>
<keyword evidence="8" id="KW-0136">Cellulose degradation</keyword>
<dbReference type="InterPro" id="IPR001701">
    <property type="entry name" value="Glyco_hydro_9"/>
</dbReference>
<dbReference type="InterPro" id="IPR033126">
    <property type="entry name" value="Glyco_hydro_9_Asp/Glu_AS"/>
</dbReference>
<dbReference type="Pfam" id="PF02927">
    <property type="entry name" value="CelD_N"/>
    <property type="match status" value="1"/>
</dbReference>
<dbReference type="SUPFAM" id="SSF48208">
    <property type="entry name" value="Six-hairpin glycosidases"/>
    <property type="match status" value="1"/>
</dbReference>
<evidence type="ECO:0000256" key="8">
    <source>
        <dbReference type="RuleBase" id="RU361166"/>
    </source>
</evidence>
<evidence type="ECO:0000256" key="1">
    <source>
        <dbReference type="ARBA" id="ARBA00007072"/>
    </source>
</evidence>
<evidence type="ECO:0000256" key="2">
    <source>
        <dbReference type="ARBA" id="ARBA00022801"/>
    </source>
</evidence>
<evidence type="ECO:0000259" key="9">
    <source>
        <dbReference type="Pfam" id="PF00759"/>
    </source>
</evidence>
<accession>A0A7X8SJK8</accession>
<evidence type="ECO:0000313" key="12">
    <source>
        <dbReference type="Proteomes" id="UP000585050"/>
    </source>
</evidence>
<dbReference type="EMBL" id="JABAIL010000002">
    <property type="protein sequence ID" value="NLR91360.1"/>
    <property type="molecule type" value="Genomic_DNA"/>
</dbReference>
<evidence type="ECO:0000256" key="3">
    <source>
        <dbReference type="ARBA" id="ARBA00023277"/>
    </source>
</evidence>
<evidence type="ECO:0000256" key="6">
    <source>
        <dbReference type="PROSITE-ProRule" id="PRU10059"/>
    </source>
</evidence>
<dbReference type="InterPro" id="IPR012341">
    <property type="entry name" value="6hp_glycosidase-like_sf"/>
</dbReference>
<dbReference type="InterPro" id="IPR014756">
    <property type="entry name" value="Ig_E-set"/>
</dbReference>
<comment type="similarity">
    <text evidence="1 6 8">Belongs to the glycosyl hydrolase 9 (cellulase E) family.</text>
</comment>
<evidence type="ECO:0000259" key="10">
    <source>
        <dbReference type="Pfam" id="PF02927"/>
    </source>
</evidence>
<feature type="domain" description="Glycoside hydrolase family 9" evidence="9">
    <location>
        <begin position="120"/>
        <end position="569"/>
    </location>
</feature>
<keyword evidence="4 6" id="KW-0326">Glycosidase</keyword>
<sequence>MKSKHLIITVFVQLLFITNICAQEHLYLFNQVGYYPNAKKIITVKTNSPKKFKILSEDLSKVVLKGTTTDIGRWKYSEESYGMIDASSIKKEGKYIIELEGEQASYPFEIVENAGETSLLASIHAFYLHRCSSPILEKFDTKYARNGGHDDTKVLVHPSALRNGQDPSTTISAPKGWYDAGDYNKYIVNSGITTYSMLLAYEQYNTTLNQLDYSIPKEESTLPHYLDQIKWNLDWMMDMQDPVDGGVYHKLTNANFDGFVMPDHAQKNPRYVIQKTTAAALDFSAVMSVAARTLGKFNKDLKQQYTSAAVAAYQWALENNNIIYDQNKLNEQYSPKITTGAYDDKYLADEFNWAAVELYILTGEEKYYEKVDWKKGKYNQVQSWSNVSYLPVYSLLLHQKELKTLPKADLNYVENVVLKKANALIKEYEQSPLKVSMGQLESDFVWGSNSVASNQGMLLLNAYTISKNKKYLEATVALSDYILGRNALDLCFLTGFGKKYPMNPHHRLSSADGIKEPVPGFLIGGPQNNSNHDGCNYSSNLPATKYIDEECSYSTNEIAINWNASFVYMMSGINNYFNQKKK</sequence>
<proteinExistence type="inferred from homology"/>
<dbReference type="PROSITE" id="PS00698">
    <property type="entry name" value="GH9_3"/>
    <property type="match status" value="1"/>
</dbReference>
<feature type="active site" evidence="7">
    <location>
        <position position="548"/>
    </location>
</feature>
<dbReference type="Gene3D" id="1.50.10.10">
    <property type="match status" value="1"/>
</dbReference>
<dbReference type="PROSITE" id="PS00592">
    <property type="entry name" value="GH9_2"/>
    <property type="match status" value="1"/>
</dbReference>
<keyword evidence="12" id="KW-1185">Reference proteome</keyword>
<dbReference type="Proteomes" id="UP000585050">
    <property type="component" value="Unassembled WGS sequence"/>
</dbReference>
<dbReference type="RefSeq" id="WP_168882051.1">
    <property type="nucleotide sequence ID" value="NZ_JABAIL010000002.1"/>
</dbReference>
<keyword evidence="5 6" id="KW-0624">Polysaccharide degradation</keyword>
<dbReference type="CDD" id="cd02850">
    <property type="entry name" value="E_set_Cellulase_N"/>
    <property type="match status" value="1"/>
</dbReference>
<dbReference type="PANTHER" id="PTHR22298">
    <property type="entry name" value="ENDO-1,4-BETA-GLUCANASE"/>
    <property type="match status" value="1"/>
</dbReference>
<dbReference type="EC" id="3.2.1.4" evidence="8"/>
<protein>
    <recommendedName>
        <fullName evidence="8">Endoglucanase</fullName>
        <ecNumber evidence="8">3.2.1.4</ecNumber>
    </recommendedName>
</protein>
<dbReference type="InterPro" id="IPR008928">
    <property type="entry name" value="6-hairpin_glycosidase_sf"/>
</dbReference>
<dbReference type="InterPro" id="IPR013783">
    <property type="entry name" value="Ig-like_fold"/>
</dbReference>
<feature type="domain" description="Cellulase Ig-like" evidence="10">
    <location>
        <begin position="29"/>
        <end position="103"/>
    </location>
</feature>
<comment type="caution">
    <text evidence="11">The sequence shown here is derived from an EMBL/GenBank/DDBJ whole genome shotgun (WGS) entry which is preliminary data.</text>
</comment>
<evidence type="ECO:0000256" key="7">
    <source>
        <dbReference type="PROSITE-ProRule" id="PRU10060"/>
    </source>
</evidence>
<keyword evidence="2 6" id="KW-0378">Hydrolase</keyword>
<dbReference type="InterPro" id="IPR004197">
    <property type="entry name" value="Cellulase_Ig-like"/>
</dbReference>
<dbReference type="Gene3D" id="2.60.40.10">
    <property type="entry name" value="Immunoglobulins"/>
    <property type="match status" value="1"/>
</dbReference>
<evidence type="ECO:0000313" key="11">
    <source>
        <dbReference type="EMBL" id="NLR91360.1"/>
    </source>
</evidence>
<evidence type="ECO:0000256" key="5">
    <source>
        <dbReference type="ARBA" id="ARBA00023326"/>
    </source>
</evidence>
<keyword evidence="3 6" id="KW-0119">Carbohydrate metabolism</keyword>
<name>A0A7X8SJK8_9BACT</name>
<evidence type="ECO:0000256" key="4">
    <source>
        <dbReference type="ARBA" id="ARBA00023295"/>
    </source>
</evidence>
<dbReference type="AlphaFoldDB" id="A0A7X8SJK8"/>